<dbReference type="Pfam" id="PF00990">
    <property type="entry name" value="GGDEF"/>
    <property type="match status" value="1"/>
</dbReference>
<dbReference type="InterPro" id="IPR013783">
    <property type="entry name" value="Ig-like_fold"/>
</dbReference>
<dbReference type="PATRIC" id="fig|1121022.4.peg.4735"/>
<organism evidence="3 4">
    <name type="scientific">Asticcacaulis benevestitus DSM 16100 = ATCC BAA-896</name>
    <dbReference type="NCBI Taxonomy" id="1121022"/>
    <lineage>
        <taxon>Bacteria</taxon>
        <taxon>Pseudomonadati</taxon>
        <taxon>Pseudomonadota</taxon>
        <taxon>Alphaproteobacteria</taxon>
        <taxon>Caulobacterales</taxon>
        <taxon>Caulobacteraceae</taxon>
        <taxon>Asticcacaulis</taxon>
    </lineage>
</organism>
<keyword evidence="1" id="KW-1133">Transmembrane helix</keyword>
<feature type="transmembrane region" description="Helical" evidence="1">
    <location>
        <begin position="139"/>
        <end position="157"/>
    </location>
</feature>
<protein>
    <recommendedName>
        <fullName evidence="2">GGDEF domain-containing protein</fullName>
    </recommendedName>
</protein>
<evidence type="ECO:0000256" key="1">
    <source>
        <dbReference type="SAM" id="Phobius"/>
    </source>
</evidence>
<dbReference type="CDD" id="cd00146">
    <property type="entry name" value="PKD"/>
    <property type="match status" value="1"/>
</dbReference>
<dbReference type="eggNOG" id="COG3706">
    <property type="taxonomic scope" value="Bacteria"/>
</dbReference>
<dbReference type="EMBL" id="AWGB01000119">
    <property type="protein sequence ID" value="ESQ78269.1"/>
    <property type="molecule type" value="Genomic_DNA"/>
</dbReference>
<dbReference type="STRING" id="1121022.GCA_000376105_04525"/>
<dbReference type="InterPro" id="IPR029787">
    <property type="entry name" value="Nucleotide_cyclase"/>
</dbReference>
<proteinExistence type="predicted"/>
<evidence type="ECO:0000313" key="4">
    <source>
        <dbReference type="Proteomes" id="UP000017837"/>
    </source>
</evidence>
<keyword evidence="4" id="KW-1185">Reference proteome</keyword>
<dbReference type="Gene3D" id="3.30.70.270">
    <property type="match status" value="1"/>
</dbReference>
<evidence type="ECO:0000313" key="3">
    <source>
        <dbReference type="EMBL" id="ESQ78269.1"/>
    </source>
</evidence>
<dbReference type="CDD" id="cd01949">
    <property type="entry name" value="GGDEF"/>
    <property type="match status" value="1"/>
</dbReference>
<evidence type="ECO:0000259" key="2">
    <source>
        <dbReference type="PROSITE" id="PS50887"/>
    </source>
</evidence>
<keyword evidence="1" id="KW-0472">Membrane</keyword>
<dbReference type="InterPro" id="IPR052163">
    <property type="entry name" value="DGC-Regulatory_Protein"/>
</dbReference>
<dbReference type="Proteomes" id="UP000017837">
    <property type="component" value="Unassembled WGS sequence"/>
</dbReference>
<dbReference type="Gene3D" id="2.60.40.10">
    <property type="entry name" value="Immunoglobulins"/>
    <property type="match status" value="1"/>
</dbReference>
<dbReference type="PROSITE" id="PS50887">
    <property type="entry name" value="GGDEF"/>
    <property type="match status" value="1"/>
</dbReference>
<dbReference type="NCBIfam" id="TIGR00254">
    <property type="entry name" value="GGDEF"/>
    <property type="match status" value="1"/>
</dbReference>
<dbReference type="GO" id="GO:0003824">
    <property type="term" value="F:catalytic activity"/>
    <property type="evidence" value="ECO:0007669"/>
    <property type="project" value="UniProtKB-ARBA"/>
</dbReference>
<feature type="domain" description="GGDEF" evidence="2">
    <location>
        <begin position="223"/>
        <end position="356"/>
    </location>
</feature>
<dbReference type="InterPro" id="IPR043128">
    <property type="entry name" value="Rev_trsase/Diguanyl_cyclase"/>
</dbReference>
<name>V4NTD0_9CAUL</name>
<dbReference type="InterPro" id="IPR000160">
    <property type="entry name" value="GGDEF_dom"/>
</dbReference>
<accession>V4NTD0</accession>
<gene>
    <name evidence="3" type="ORF">ABENE_23145</name>
</gene>
<dbReference type="SMART" id="SM00267">
    <property type="entry name" value="GGDEF"/>
    <property type="match status" value="1"/>
</dbReference>
<dbReference type="SUPFAM" id="SSF55073">
    <property type="entry name" value="Nucleotide cyclase"/>
    <property type="match status" value="1"/>
</dbReference>
<reference evidence="3 4" key="1">
    <citation type="journal article" date="2014" name="Nature">
        <title>Sequential evolution of bacterial morphology by co-option of a developmental regulator.</title>
        <authorList>
            <person name="Jiang C."/>
            <person name="Brown P.J."/>
            <person name="Ducret A."/>
            <person name="Brun Y.V."/>
        </authorList>
    </citation>
    <scope>NUCLEOTIDE SEQUENCE [LARGE SCALE GENOMIC DNA]</scope>
    <source>
        <strain evidence="3 4">DSM 16100</strain>
    </source>
</reference>
<dbReference type="AlphaFoldDB" id="V4NTD0"/>
<dbReference type="InterPro" id="IPR011123">
    <property type="entry name" value="Y_Y_Y"/>
</dbReference>
<keyword evidence="1" id="KW-0812">Transmembrane</keyword>
<comment type="caution">
    <text evidence="3">The sequence shown here is derived from an EMBL/GenBank/DDBJ whole genome shotgun (WGS) entry which is preliminary data.</text>
</comment>
<dbReference type="PANTHER" id="PTHR46663">
    <property type="entry name" value="DIGUANYLATE CYCLASE DGCT-RELATED"/>
    <property type="match status" value="1"/>
</dbReference>
<dbReference type="PANTHER" id="PTHR46663:SF3">
    <property type="entry name" value="SLL0267 PROTEIN"/>
    <property type="match status" value="1"/>
</dbReference>
<dbReference type="Pfam" id="PF07495">
    <property type="entry name" value="Y_Y_Y"/>
    <property type="match status" value="1"/>
</dbReference>
<dbReference type="FunFam" id="3.30.70.270:FF:000001">
    <property type="entry name" value="Diguanylate cyclase domain protein"/>
    <property type="match status" value="1"/>
</dbReference>
<sequence>MFGGTGGLTVIQPEKVSFWTYIPPIVVTDIRVGGTSLPVNRFNSARVDEVLIVPPGESVSIEFSALDYSAPERNLYSYRLEGFDKTWIQADATHRTATYTNLSPGSYTLHVRGSNRNGAWSDRELQIAVRVLPAWYETIWIKLAGVILGLAAVFGLVQSRTLILRKRQQELEALIDQRTSDLIKSQLQLEKMAYFDVLTELPNRRMFSDDFRKLLALARREKRGFALLLIDLDRFKHINDTLGHDAGDALLIETASLLRSVLRDSDCIARLGGDEFAILLVEAHDEASIDIVCERIVASFIAPIEFKTEEIKTSPSIGVAIFPEDGDSQETLYKSADLALYAAKQAGRNTWRRYGPARP</sequence>